<sequence length="86" mass="9486">MSKTKFGVSRKEGDVQGSSILIISWVIEAPKRNYRPADGILCHTGVLRQPHKSLGDCSGQSNKKNKRVSNDPWVGLGRLRKPAKNS</sequence>
<accession>A0ABQ8UB59</accession>
<dbReference type="Proteomes" id="UP001141327">
    <property type="component" value="Unassembled WGS sequence"/>
</dbReference>
<comment type="caution">
    <text evidence="2">The sequence shown here is derived from an EMBL/GenBank/DDBJ whole genome shotgun (WGS) entry which is preliminary data.</text>
</comment>
<keyword evidence="3" id="KW-1185">Reference proteome</keyword>
<evidence type="ECO:0008006" key="4">
    <source>
        <dbReference type="Google" id="ProtNLM"/>
    </source>
</evidence>
<evidence type="ECO:0000256" key="1">
    <source>
        <dbReference type="SAM" id="MobiDB-lite"/>
    </source>
</evidence>
<reference evidence="2" key="1">
    <citation type="journal article" date="2022" name="bioRxiv">
        <title>Genomics of Preaxostyla Flagellates Illuminates Evolutionary Transitions and the Path Towards Mitochondrial Loss.</title>
        <authorList>
            <person name="Novak L.V.F."/>
            <person name="Treitli S.C."/>
            <person name="Pyrih J."/>
            <person name="Halakuc P."/>
            <person name="Pipaliya S.V."/>
            <person name="Vacek V."/>
            <person name="Brzon O."/>
            <person name="Soukal P."/>
            <person name="Eme L."/>
            <person name="Dacks J.B."/>
            <person name="Karnkowska A."/>
            <person name="Elias M."/>
            <person name="Hampl V."/>
        </authorList>
    </citation>
    <scope>NUCLEOTIDE SEQUENCE</scope>
    <source>
        <strain evidence="2">RCP-MX</strain>
    </source>
</reference>
<dbReference type="EMBL" id="JAPMOS010000067">
    <property type="protein sequence ID" value="KAJ4456536.1"/>
    <property type="molecule type" value="Genomic_DNA"/>
</dbReference>
<name>A0ABQ8UB59_9EUKA</name>
<evidence type="ECO:0000313" key="3">
    <source>
        <dbReference type="Proteomes" id="UP001141327"/>
    </source>
</evidence>
<organism evidence="2 3">
    <name type="scientific">Paratrimastix pyriformis</name>
    <dbReference type="NCBI Taxonomy" id="342808"/>
    <lineage>
        <taxon>Eukaryota</taxon>
        <taxon>Metamonada</taxon>
        <taxon>Preaxostyla</taxon>
        <taxon>Paratrimastigidae</taxon>
        <taxon>Paratrimastix</taxon>
    </lineage>
</organism>
<protein>
    <recommendedName>
        <fullName evidence="4">Ribosomal protein L2</fullName>
    </recommendedName>
</protein>
<feature type="region of interest" description="Disordered" evidence="1">
    <location>
        <begin position="52"/>
        <end position="86"/>
    </location>
</feature>
<proteinExistence type="predicted"/>
<evidence type="ECO:0000313" key="2">
    <source>
        <dbReference type="EMBL" id="KAJ4456536.1"/>
    </source>
</evidence>
<gene>
    <name evidence="2" type="ORF">PAPYR_8179</name>
</gene>